<protein>
    <submittedName>
        <fullName evidence="2">Uncharacterized protein</fullName>
    </submittedName>
</protein>
<feature type="signal peptide" evidence="1">
    <location>
        <begin position="1"/>
        <end position="21"/>
    </location>
</feature>
<dbReference type="AlphaFoldDB" id="A0A0K2V7P4"/>
<feature type="non-terminal residue" evidence="2">
    <location>
        <position position="1"/>
    </location>
</feature>
<evidence type="ECO:0000313" key="2">
    <source>
        <dbReference type="EMBL" id="CDW46563.1"/>
    </source>
</evidence>
<name>A0A0K2V7P4_LEPSM</name>
<accession>A0A0K2V7P4</accession>
<keyword evidence="1" id="KW-0732">Signal</keyword>
<feature type="chain" id="PRO_5005489365" evidence="1">
    <location>
        <begin position="22"/>
        <end position="44"/>
    </location>
</feature>
<sequence length="44" mass="5177">LGVRCLVADVIVFFFLRLVRPSNKNEKTFFFSLNNTHTILFFVI</sequence>
<dbReference type="EMBL" id="HACA01029202">
    <property type="protein sequence ID" value="CDW46563.1"/>
    <property type="molecule type" value="Transcribed_RNA"/>
</dbReference>
<evidence type="ECO:0000256" key="1">
    <source>
        <dbReference type="SAM" id="SignalP"/>
    </source>
</evidence>
<proteinExistence type="predicted"/>
<organism evidence="2">
    <name type="scientific">Lepeophtheirus salmonis</name>
    <name type="common">Salmon louse</name>
    <name type="synonym">Caligus salmonis</name>
    <dbReference type="NCBI Taxonomy" id="72036"/>
    <lineage>
        <taxon>Eukaryota</taxon>
        <taxon>Metazoa</taxon>
        <taxon>Ecdysozoa</taxon>
        <taxon>Arthropoda</taxon>
        <taxon>Crustacea</taxon>
        <taxon>Multicrustacea</taxon>
        <taxon>Hexanauplia</taxon>
        <taxon>Copepoda</taxon>
        <taxon>Siphonostomatoida</taxon>
        <taxon>Caligidae</taxon>
        <taxon>Lepeophtheirus</taxon>
    </lineage>
</organism>
<reference evidence="2" key="1">
    <citation type="submission" date="2014-05" db="EMBL/GenBank/DDBJ databases">
        <authorList>
            <person name="Chronopoulou M."/>
        </authorList>
    </citation>
    <scope>NUCLEOTIDE SEQUENCE</scope>
    <source>
        <tissue evidence="2">Whole organism</tissue>
    </source>
</reference>